<accession>A0A518DAJ8</accession>
<evidence type="ECO:0000259" key="2">
    <source>
        <dbReference type="Pfam" id="PF02638"/>
    </source>
</evidence>
<dbReference type="InterPro" id="IPR017853">
    <property type="entry name" value="GH"/>
</dbReference>
<dbReference type="InterPro" id="IPR003790">
    <property type="entry name" value="GHL10"/>
</dbReference>
<dbReference type="InterPro" id="IPR052177">
    <property type="entry name" value="Divisome_Glycosyl_Hydrolase"/>
</dbReference>
<reference evidence="3 4" key="1">
    <citation type="submission" date="2019-02" db="EMBL/GenBank/DDBJ databases">
        <title>Deep-cultivation of Planctomycetes and their phenomic and genomic characterization uncovers novel biology.</title>
        <authorList>
            <person name="Wiegand S."/>
            <person name="Jogler M."/>
            <person name="Boedeker C."/>
            <person name="Pinto D."/>
            <person name="Vollmers J."/>
            <person name="Rivas-Marin E."/>
            <person name="Kohn T."/>
            <person name="Peeters S.H."/>
            <person name="Heuer A."/>
            <person name="Rast P."/>
            <person name="Oberbeckmann S."/>
            <person name="Bunk B."/>
            <person name="Jeske O."/>
            <person name="Meyerdierks A."/>
            <person name="Storesund J.E."/>
            <person name="Kallscheuer N."/>
            <person name="Luecker S."/>
            <person name="Lage O.M."/>
            <person name="Pohl T."/>
            <person name="Merkel B.J."/>
            <person name="Hornburger P."/>
            <person name="Mueller R.-W."/>
            <person name="Bruemmer F."/>
            <person name="Labrenz M."/>
            <person name="Spormann A.M."/>
            <person name="Op den Camp H."/>
            <person name="Overmann J."/>
            <person name="Amann R."/>
            <person name="Jetten M.S.M."/>
            <person name="Mascher T."/>
            <person name="Medema M.H."/>
            <person name="Devos D.P."/>
            <person name="Kaster A.-K."/>
            <person name="Ovreas L."/>
            <person name="Rohde M."/>
            <person name="Galperin M.Y."/>
            <person name="Jogler C."/>
        </authorList>
    </citation>
    <scope>NUCLEOTIDE SEQUENCE [LARGE SCALE GENOMIC DNA]</scope>
    <source>
        <strain evidence="3 4">Pla175</strain>
    </source>
</reference>
<dbReference type="Proteomes" id="UP000317429">
    <property type="component" value="Chromosome"/>
</dbReference>
<organism evidence="3 4">
    <name type="scientific">Pirellulimonas nuda</name>
    <dbReference type="NCBI Taxonomy" id="2528009"/>
    <lineage>
        <taxon>Bacteria</taxon>
        <taxon>Pseudomonadati</taxon>
        <taxon>Planctomycetota</taxon>
        <taxon>Planctomycetia</taxon>
        <taxon>Pirellulales</taxon>
        <taxon>Lacipirellulaceae</taxon>
        <taxon>Pirellulimonas</taxon>
    </lineage>
</organism>
<dbReference type="PANTHER" id="PTHR43405:SF1">
    <property type="entry name" value="GLYCOSYL HYDROLASE DIGH"/>
    <property type="match status" value="1"/>
</dbReference>
<dbReference type="Gene3D" id="3.20.20.80">
    <property type="entry name" value="Glycosidases"/>
    <property type="match status" value="1"/>
</dbReference>
<proteinExistence type="predicted"/>
<keyword evidence="1" id="KW-0732">Signal</keyword>
<keyword evidence="4" id="KW-1185">Reference proteome</keyword>
<evidence type="ECO:0000313" key="3">
    <source>
        <dbReference type="EMBL" id="QDU88510.1"/>
    </source>
</evidence>
<evidence type="ECO:0000313" key="4">
    <source>
        <dbReference type="Proteomes" id="UP000317429"/>
    </source>
</evidence>
<dbReference type="AlphaFoldDB" id="A0A518DAJ8"/>
<sequence length="516" mass="56843">MQQSRRTSCLGLAALYFVMGIGGRASGQAPPAPLREFRAAWIATVANIDWPSAPGLSAQEQQKELVALLDKAAELNLNAIVLQVRPACDAMYASKLEPWSEFLTGAMGRPPTPRYDPLEFAVREAHARGLQLHAWFNPYRALHSSSKGPVSDDHVSRKHPGMVREYGGQMWLDPGDNAAIDHSLRVIRDVVKRYDIDGVHLDDYFYPYPVDEGSAKKPFPDDASWATYLDSLDGQKPLSRDDWRRDNVNRFIHRLSEEVKAEKPWVQFGVSPFGIWRPGYPETIRGFDPYEALYADAKLWFQEGWVDYLTPQLYWMIDPPAQSYPVLMNWWIEQNEMGRHLWPGLYTSKVRDSGGWPAAEIVNQVKLTQQSAGAQGNVHFSMKALAGDRGGVATALKQGPYAQPALVPASPWLAEGPAPALPSVAVKRGRGGAAVSWRPAGRGGVAAWVVQTHSRGVWETQVLPADQKELKIDSAVGVQRVAVSAVDRLGRQGPTAIAEVTSAAPAGADRAGRARE</sequence>
<gene>
    <name evidence="3" type="ORF">Pla175_18880</name>
</gene>
<dbReference type="EMBL" id="CP036291">
    <property type="protein sequence ID" value="QDU88510.1"/>
    <property type="molecule type" value="Genomic_DNA"/>
</dbReference>
<dbReference type="Pfam" id="PF02638">
    <property type="entry name" value="GHL10"/>
    <property type="match status" value="1"/>
</dbReference>
<dbReference type="PANTHER" id="PTHR43405">
    <property type="entry name" value="GLYCOSYL HYDROLASE DIGH"/>
    <property type="match status" value="1"/>
</dbReference>
<dbReference type="KEGG" id="pnd:Pla175_18880"/>
<evidence type="ECO:0000256" key="1">
    <source>
        <dbReference type="ARBA" id="ARBA00022729"/>
    </source>
</evidence>
<name>A0A518DAJ8_9BACT</name>
<protein>
    <recommendedName>
        <fullName evidence="2">Glycosyl hydrolase-like 10 domain-containing protein</fullName>
    </recommendedName>
</protein>
<feature type="domain" description="Glycosyl hydrolase-like 10" evidence="2">
    <location>
        <begin position="36"/>
        <end position="351"/>
    </location>
</feature>
<dbReference type="SUPFAM" id="SSF51445">
    <property type="entry name" value="(Trans)glycosidases"/>
    <property type="match status" value="1"/>
</dbReference>